<keyword evidence="2" id="KW-1185">Reference proteome</keyword>
<evidence type="ECO:0000313" key="2">
    <source>
        <dbReference type="Proteomes" id="UP000823674"/>
    </source>
</evidence>
<name>A0ABQ7MFE6_BRACM</name>
<comment type="caution">
    <text evidence="1">The sequence shown here is derived from an EMBL/GenBank/DDBJ whole genome shotgun (WGS) entry which is preliminary data.</text>
</comment>
<organism evidence="1 2">
    <name type="scientific">Brassica rapa subsp. trilocularis</name>
    <dbReference type="NCBI Taxonomy" id="1813537"/>
    <lineage>
        <taxon>Eukaryota</taxon>
        <taxon>Viridiplantae</taxon>
        <taxon>Streptophyta</taxon>
        <taxon>Embryophyta</taxon>
        <taxon>Tracheophyta</taxon>
        <taxon>Spermatophyta</taxon>
        <taxon>Magnoliopsida</taxon>
        <taxon>eudicotyledons</taxon>
        <taxon>Gunneridae</taxon>
        <taxon>Pentapetalae</taxon>
        <taxon>rosids</taxon>
        <taxon>malvids</taxon>
        <taxon>Brassicales</taxon>
        <taxon>Brassicaceae</taxon>
        <taxon>Brassiceae</taxon>
        <taxon>Brassica</taxon>
    </lineage>
</organism>
<dbReference type="EMBL" id="JADBGQ010000005">
    <property type="protein sequence ID" value="KAG5397478.1"/>
    <property type="molecule type" value="Genomic_DNA"/>
</dbReference>
<gene>
    <name evidence="1" type="primary">A05p025780.1_BraROA</name>
    <name evidence="1" type="ORF">IGI04_019292</name>
</gene>
<reference evidence="1 2" key="1">
    <citation type="submission" date="2021-03" db="EMBL/GenBank/DDBJ databases">
        <authorList>
            <person name="King G.J."/>
            <person name="Bancroft I."/>
            <person name="Baten A."/>
            <person name="Bloomfield J."/>
            <person name="Borpatragohain P."/>
            <person name="He Z."/>
            <person name="Irish N."/>
            <person name="Irwin J."/>
            <person name="Liu K."/>
            <person name="Mauleon R.P."/>
            <person name="Moore J."/>
            <person name="Morris R."/>
            <person name="Ostergaard L."/>
            <person name="Wang B."/>
            <person name="Wells R."/>
        </authorList>
    </citation>
    <scope>NUCLEOTIDE SEQUENCE [LARGE SCALE GENOMIC DNA]</scope>
    <source>
        <strain evidence="1">R-o-18</strain>
        <tissue evidence="1">Leaf</tissue>
    </source>
</reference>
<protein>
    <submittedName>
        <fullName evidence="1">Uncharacterized protein</fullName>
    </submittedName>
</protein>
<sequence length="84" mass="9413">MLVDEWILLPIDADQFYLRIVHSKSGGSKKSNDFSLLILVLLGMHLKEKVSIDDSIGMSIDTTTELSITNPSSELYRAGMNYVH</sequence>
<accession>A0ABQ7MFE6</accession>
<evidence type="ECO:0000313" key="1">
    <source>
        <dbReference type="EMBL" id="KAG5397478.1"/>
    </source>
</evidence>
<dbReference type="Proteomes" id="UP000823674">
    <property type="component" value="Chromosome A05"/>
</dbReference>
<proteinExistence type="predicted"/>